<sequence length="111" mass="13028">MSQVQIRYTDIPWEGKTVRLVRFPNTPVRPSGFISEWDTPEVNPNDYLPEAIEQEVARLFQDDKVELYFDSIEMIFHPSDDLVKFPAAMVDDDSKDFTWHEATLTNQYKTL</sequence>
<name>A0ABY4F787_9BACT</name>
<proteinExistence type="predicted"/>
<accession>A0ABY4F787</accession>
<gene>
    <name evidence="1" type="ORF">MUN80_19170</name>
</gene>
<dbReference type="Proteomes" id="UP000831785">
    <property type="component" value="Chromosome"/>
</dbReference>
<protein>
    <submittedName>
        <fullName evidence="1">Uncharacterized protein</fullName>
    </submittedName>
</protein>
<reference evidence="1 2" key="1">
    <citation type="submission" date="2022-04" db="EMBL/GenBank/DDBJ databases">
        <title>Hymenobacter sp. isolated from the air.</title>
        <authorList>
            <person name="Won M."/>
            <person name="Lee C.-M."/>
            <person name="Woen H.-Y."/>
            <person name="Kwon S.-W."/>
        </authorList>
    </citation>
    <scope>NUCLEOTIDE SEQUENCE [LARGE SCALE GENOMIC DNA]</scope>
    <source>
        <strain evidence="2">5116 S-27</strain>
    </source>
</reference>
<evidence type="ECO:0000313" key="2">
    <source>
        <dbReference type="Proteomes" id="UP000831785"/>
    </source>
</evidence>
<dbReference type="RefSeq" id="WP_244715327.1">
    <property type="nucleotide sequence ID" value="NZ_CP095049.1"/>
</dbReference>
<evidence type="ECO:0000313" key="1">
    <source>
        <dbReference type="EMBL" id="UOQ51872.1"/>
    </source>
</evidence>
<organism evidence="1 2">
    <name type="scientific">Hymenobacter cellulosivorans</name>
    <dbReference type="NCBI Taxonomy" id="2932249"/>
    <lineage>
        <taxon>Bacteria</taxon>
        <taxon>Pseudomonadati</taxon>
        <taxon>Bacteroidota</taxon>
        <taxon>Cytophagia</taxon>
        <taxon>Cytophagales</taxon>
        <taxon>Hymenobacteraceae</taxon>
        <taxon>Hymenobacter</taxon>
    </lineage>
</organism>
<dbReference type="EMBL" id="CP095049">
    <property type="protein sequence ID" value="UOQ51872.1"/>
    <property type="molecule type" value="Genomic_DNA"/>
</dbReference>
<keyword evidence="2" id="KW-1185">Reference proteome</keyword>